<sequence length="121" mass="13181">MSAHEYLSTACWHAQNDGLPDLHTSCRNSCKYAAPGRPEYCVCPCHGEAGTQPGRSSWVDQARGTALRLLQHLDAAGVDLAAVDPHLARAIADDPAFFWARGEEAPSGQWRPRPSEGENLR</sequence>
<dbReference type="AlphaFoldDB" id="A0A931DJL7"/>
<accession>A0A931DJL7</accession>
<evidence type="ECO:0000313" key="1">
    <source>
        <dbReference type="EMBL" id="MBG6089934.1"/>
    </source>
</evidence>
<keyword evidence="2" id="KW-1185">Reference proteome</keyword>
<dbReference type="EMBL" id="JADOUA010000001">
    <property type="protein sequence ID" value="MBG6089934.1"/>
    <property type="molecule type" value="Genomic_DNA"/>
</dbReference>
<organism evidence="1 2">
    <name type="scientific">Actinomadura viridis</name>
    <dbReference type="NCBI Taxonomy" id="58110"/>
    <lineage>
        <taxon>Bacteria</taxon>
        <taxon>Bacillati</taxon>
        <taxon>Actinomycetota</taxon>
        <taxon>Actinomycetes</taxon>
        <taxon>Streptosporangiales</taxon>
        <taxon>Thermomonosporaceae</taxon>
        <taxon>Actinomadura</taxon>
    </lineage>
</organism>
<proteinExistence type="predicted"/>
<dbReference type="RefSeq" id="WP_197012471.1">
    <property type="nucleotide sequence ID" value="NZ_BAABES010000010.1"/>
</dbReference>
<reference evidence="1" key="1">
    <citation type="submission" date="2020-11" db="EMBL/GenBank/DDBJ databases">
        <title>Sequencing the genomes of 1000 actinobacteria strains.</title>
        <authorList>
            <person name="Klenk H.-P."/>
        </authorList>
    </citation>
    <scope>NUCLEOTIDE SEQUENCE</scope>
    <source>
        <strain evidence="1">DSM 43175</strain>
    </source>
</reference>
<dbReference type="Proteomes" id="UP000614047">
    <property type="component" value="Unassembled WGS sequence"/>
</dbReference>
<name>A0A931DJL7_9ACTN</name>
<protein>
    <submittedName>
        <fullName evidence="1">Uncharacterized protein</fullName>
    </submittedName>
</protein>
<gene>
    <name evidence="1" type="ORF">IW256_004047</name>
</gene>
<evidence type="ECO:0000313" key="2">
    <source>
        <dbReference type="Proteomes" id="UP000614047"/>
    </source>
</evidence>
<comment type="caution">
    <text evidence="1">The sequence shown here is derived from an EMBL/GenBank/DDBJ whole genome shotgun (WGS) entry which is preliminary data.</text>
</comment>